<dbReference type="InterPro" id="IPR031730">
    <property type="entry name" value="Carbam_trans_C"/>
</dbReference>
<dbReference type="Proteomes" id="UP000326944">
    <property type="component" value="Chromosome"/>
</dbReference>
<dbReference type="Pfam" id="PF02543">
    <property type="entry name" value="Carbam_trans_N"/>
    <property type="match status" value="1"/>
</dbReference>
<protein>
    <recommendedName>
        <fullName evidence="6">Carbamoyltransferase</fullName>
    </recommendedName>
</protein>
<dbReference type="AlphaFoldDB" id="A0A5P8NY48"/>
<dbReference type="Gene3D" id="3.90.870.20">
    <property type="entry name" value="Carbamoyltransferase, C-terminal domain"/>
    <property type="match status" value="1"/>
</dbReference>
<evidence type="ECO:0000256" key="1">
    <source>
        <dbReference type="ARBA" id="ARBA00006129"/>
    </source>
</evidence>
<evidence type="ECO:0000313" key="4">
    <source>
        <dbReference type="EMBL" id="QFR48351.1"/>
    </source>
</evidence>
<organism evidence="4 5">
    <name type="scientific">Sulfurimonas lithotrophica</name>
    <dbReference type="NCBI Taxonomy" id="2590022"/>
    <lineage>
        <taxon>Bacteria</taxon>
        <taxon>Pseudomonadati</taxon>
        <taxon>Campylobacterota</taxon>
        <taxon>Epsilonproteobacteria</taxon>
        <taxon>Campylobacterales</taxon>
        <taxon>Sulfurimonadaceae</taxon>
        <taxon>Sulfurimonas</taxon>
    </lineage>
</organism>
<evidence type="ECO:0000259" key="3">
    <source>
        <dbReference type="Pfam" id="PF16861"/>
    </source>
</evidence>
<dbReference type="Gene3D" id="3.30.420.40">
    <property type="match status" value="2"/>
</dbReference>
<dbReference type="KEGG" id="sulg:FJR48_00860"/>
<dbReference type="InterPro" id="IPR051338">
    <property type="entry name" value="NodU/CmcH_Carbamoyltrnsfr"/>
</dbReference>
<name>A0A5P8NY48_9BACT</name>
<dbReference type="PANTHER" id="PTHR34847">
    <property type="entry name" value="NODULATION PROTEIN U"/>
    <property type="match status" value="1"/>
</dbReference>
<keyword evidence="5" id="KW-1185">Reference proteome</keyword>
<feature type="domain" description="Carbamoyltransferase C-terminal" evidence="3">
    <location>
        <begin position="388"/>
        <end position="556"/>
    </location>
</feature>
<dbReference type="RefSeq" id="WP_152306294.1">
    <property type="nucleotide sequence ID" value="NZ_CP043617.1"/>
</dbReference>
<dbReference type="InterPro" id="IPR038152">
    <property type="entry name" value="Carbam_trans_C_sf"/>
</dbReference>
<dbReference type="GO" id="GO:0003824">
    <property type="term" value="F:catalytic activity"/>
    <property type="evidence" value="ECO:0007669"/>
    <property type="project" value="InterPro"/>
</dbReference>
<sequence length="561" mass="63335">MYILGISCGGESGVALFKDSELICASNEERFSRIKLDMSFPKKALEWCLNYANIESDQVDLITYGFSAGCETLSQKLNWLDTLMSIDTSKDDAKIIKDRVITETEIDAQKYKEFLLEVKSFFKRDILIERINHHISHVATAYIASGMDKALVITADGRGDYRSVTICIATKDGFEELYISPSWNSLGYFYGRMTKLCGFTANRHEGKVTGLAASGDYKKALSFVKKMIYVKNGKVISNIGDYYRPFFSNYSQKLLDEASNFDKKDLAAATQYYFEEMIVELIKYYVDETKLTNIALAGGVFSNISLNQAIYEINKDIDIFVYPNMGDAGICVGSCYAWLWEKNKILPSRIESVYLGYEINSKLLYNKLKQTGRYTILNPNNIYDEIVQMLIDGKTIGLATSNAEFGPRALGNRSIIASPKDLNVIKKINNQLGRDIFMPLAPIIPVELADKFILLKNEKSINKGYFMTMTYDSKPILKDVAEAIVHLDGTVRPQFVTKEKNEFLHGLLMYWYDKTGSPALINTSFNAHEEPIVNDEKDVINALNNNVVDALLFPPYIAINS</sequence>
<dbReference type="InterPro" id="IPR043129">
    <property type="entry name" value="ATPase_NBD"/>
</dbReference>
<dbReference type="SUPFAM" id="SSF53067">
    <property type="entry name" value="Actin-like ATPase domain"/>
    <property type="match status" value="1"/>
</dbReference>
<dbReference type="InterPro" id="IPR003696">
    <property type="entry name" value="Carbtransf_dom"/>
</dbReference>
<evidence type="ECO:0000313" key="5">
    <source>
        <dbReference type="Proteomes" id="UP000326944"/>
    </source>
</evidence>
<proteinExistence type="inferred from homology"/>
<evidence type="ECO:0000259" key="2">
    <source>
        <dbReference type="Pfam" id="PF02543"/>
    </source>
</evidence>
<evidence type="ECO:0008006" key="6">
    <source>
        <dbReference type="Google" id="ProtNLM"/>
    </source>
</evidence>
<dbReference type="PANTHER" id="PTHR34847:SF1">
    <property type="entry name" value="NODULATION PROTEIN U"/>
    <property type="match status" value="1"/>
</dbReference>
<dbReference type="EMBL" id="CP043617">
    <property type="protein sequence ID" value="QFR48351.1"/>
    <property type="molecule type" value="Genomic_DNA"/>
</dbReference>
<reference evidence="4 5" key="1">
    <citation type="submission" date="2019-09" db="EMBL/GenBank/DDBJ databases">
        <title>Sulfurimonas gotlandica sp. nov., a chemoautotrophic and psychrotolerant epsilonproteobacterium isolated from a pelagic redoxcline, and an emended description of the genus Sulfurimonas.</title>
        <authorList>
            <person name="Wang S."/>
            <person name="Jiang L."/>
            <person name="Shao S."/>
        </authorList>
    </citation>
    <scope>NUCLEOTIDE SEQUENCE [LARGE SCALE GENOMIC DNA]</scope>
    <source>
        <strain evidence="4 5">GYSZ_1</strain>
    </source>
</reference>
<comment type="similarity">
    <text evidence="1">Belongs to the NodU/CmcH family.</text>
</comment>
<dbReference type="Pfam" id="PF16861">
    <property type="entry name" value="Carbam_trans_C"/>
    <property type="match status" value="1"/>
</dbReference>
<dbReference type="OrthoDB" id="9780777at2"/>
<accession>A0A5P8NY48</accession>
<feature type="domain" description="Carbamoyltransferase" evidence="2">
    <location>
        <begin position="3"/>
        <end position="334"/>
    </location>
</feature>
<gene>
    <name evidence="4" type="ORF">FJR48_00860</name>
</gene>
<dbReference type="CDD" id="cd24100">
    <property type="entry name" value="ASKHA_NBD_MJ1051-like_N"/>
    <property type="match status" value="1"/>
</dbReference>